<name>A0AAD8NYM2_TARER</name>
<protein>
    <submittedName>
        <fullName evidence="1">Uncharacterized protein</fullName>
    </submittedName>
</protein>
<proteinExistence type="predicted"/>
<reference evidence="1" key="1">
    <citation type="journal article" date="2023" name="bioRxiv">
        <title>Improved chromosome-level genome assembly for marigold (Tagetes erecta).</title>
        <authorList>
            <person name="Jiang F."/>
            <person name="Yuan L."/>
            <person name="Wang S."/>
            <person name="Wang H."/>
            <person name="Xu D."/>
            <person name="Wang A."/>
            <person name="Fan W."/>
        </authorList>
    </citation>
    <scope>NUCLEOTIDE SEQUENCE</scope>
    <source>
        <strain evidence="1">WSJ</strain>
        <tissue evidence="1">Leaf</tissue>
    </source>
</reference>
<comment type="caution">
    <text evidence="1">The sequence shown here is derived from an EMBL/GenBank/DDBJ whole genome shotgun (WGS) entry which is preliminary data.</text>
</comment>
<dbReference type="Proteomes" id="UP001229421">
    <property type="component" value="Unassembled WGS sequence"/>
</dbReference>
<gene>
    <name evidence="1" type="ORF">QVD17_20889</name>
</gene>
<dbReference type="EMBL" id="JAUHHV010000005">
    <property type="protein sequence ID" value="KAK1425536.1"/>
    <property type="molecule type" value="Genomic_DNA"/>
</dbReference>
<organism evidence="1 2">
    <name type="scientific">Tagetes erecta</name>
    <name type="common">African marigold</name>
    <dbReference type="NCBI Taxonomy" id="13708"/>
    <lineage>
        <taxon>Eukaryota</taxon>
        <taxon>Viridiplantae</taxon>
        <taxon>Streptophyta</taxon>
        <taxon>Embryophyta</taxon>
        <taxon>Tracheophyta</taxon>
        <taxon>Spermatophyta</taxon>
        <taxon>Magnoliopsida</taxon>
        <taxon>eudicotyledons</taxon>
        <taxon>Gunneridae</taxon>
        <taxon>Pentapetalae</taxon>
        <taxon>asterids</taxon>
        <taxon>campanulids</taxon>
        <taxon>Asterales</taxon>
        <taxon>Asteraceae</taxon>
        <taxon>Asteroideae</taxon>
        <taxon>Heliantheae alliance</taxon>
        <taxon>Tageteae</taxon>
        <taxon>Tagetes</taxon>
    </lineage>
</organism>
<dbReference type="AlphaFoldDB" id="A0AAD8NYM2"/>
<accession>A0AAD8NYM2</accession>
<sequence>MQSPVGSPRELDYCKTFCGAEDAFCDSQNGSCICNPRITGTPVAWVQAFRINRRSLSSQCQNDNMCKKYWCRRADSYCDDGACVCHPCGPSHF</sequence>
<evidence type="ECO:0000313" key="2">
    <source>
        <dbReference type="Proteomes" id="UP001229421"/>
    </source>
</evidence>
<evidence type="ECO:0000313" key="1">
    <source>
        <dbReference type="EMBL" id="KAK1425536.1"/>
    </source>
</evidence>
<keyword evidence="2" id="KW-1185">Reference proteome</keyword>